<dbReference type="Pfam" id="PF14516">
    <property type="entry name" value="AAA_35"/>
    <property type="match status" value="1"/>
</dbReference>
<evidence type="ECO:0000313" key="2">
    <source>
        <dbReference type="EMBL" id="PSB29474.1"/>
    </source>
</evidence>
<keyword evidence="3" id="KW-1185">Reference proteome</keyword>
<dbReference type="AlphaFoldDB" id="A0A2T1E9T8"/>
<evidence type="ECO:0000313" key="3">
    <source>
        <dbReference type="Proteomes" id="UP000239576"/>
    </source>
</evidence>
<sequence>MLMPQKLVVVFTPNRQSLTGVLELAQRATKYRKQSDDLRPLVVFPLPSRIEAAEPTLREHWRFGNSEQHISGYQLQFEDLFKEVYALTECNLTAYFDEIQVQHVSRYAYGEEVAALIERSSDRLSLTRSYKSFTERLVNLADPWDQGLPDPWEERNQRHEFTEQALVVNSSQGLRIESERIRERRIFISFKHGVEPDEPIALQIFQALSRHHQVFIDQMMTVGTPWAERIEAEIRQSDFLISLLSAQSVHSEMVLGEIEMAHHLAEEQAGKPIILPIRLNYREPFAYPLSAYLNGINWAFWENAADTSRLLQELIQAIAGNTLSLDTDASKANLIQTASPITIPPPLPAAQLTPLEMPEGTMDTESRFYVERPNDTIALSTIQQTGKGVTITIKGPRQMGKSSLLVRTIDAAVTVGKRVAFLDFQLFDKTALTNPEPFFRQFCAWLTDELEMDSQVDAYWAMPLGNSQRCTRYMQRYLLKELGSPLVLAMDELESVFDTNFRSDFFSMLRSWHNSRATSPIWRQLDLALVTSTEPYQLIENLNQSPFNVGLVIDLTDFTFDQMADLNQRHGSPLNAEQEQQLMCLLHGHPYLVRRALYLTASQQITVAELFGQAIDDRGPFGDHLRYHLFRMHDKKALVQGFMQVIKNNVCQDEQVFFRLRGAGLVRREGQTVLPRCQLYADYFREHLRE</sequence>
<dbReference type="InterPro" id="IPR000157">
    <property type="entry name" value="TIR_dom"/>
</dbReference>
<dbReference type="OrthoDB" id="5522963at2"/>
<dbReference type="GO" id="GO:0007165">
    <property type="term" value="P:signal transduction"/>
    <property type="evidence" value="ECO:0007669"/>
    <property type="project" value="InterPro"/>
</dbReference>
<feature type="domain" description="TIR" evidence="1">
    <location>
        <begin position="182"/>
        <end position="319"/>
    </location>
</feature>
<protein>
    <submittedName>
        <fullName evidence="2">Toll-Interleukin receptor</fullName>
    </submittedName>
</protein>
<proteinExistence type="predicted"/>
<dbReference type="InterPro" id="IPR035897">
    <property type="entry name" value="Toll_tir_struct_dom_sf"/>
</dbReference>
<evidence type="ECO:0000259" key="1">
    <source>
        <dbReference type="PROSITE" id="PS50104"/>
    </source>
</evidence>
<reference evidence="2 3" key="2">
    <citation type="submission" date="2018-03" db="EMBL/GenBank/DDBJ databases">
        <title>The ancient ancestry and fast evolution of plastids.</title>
        <authorList>
            <person name="Moore K.R."/>
            <person name="Magnabosco C."/>
            <person name="Momper L."/>
            <person name="Gold D.A."/>
            <person name="Bosak T."/>
            <person name="Fournier G.P."/>
        </authorList>
    </citation>
    <scope>NUCLEOTIDE SEQUENCE [LARGE SCALE GENOMIC DNA]</scope>
    <source>
        <strain evidence="2 3">ULC18</strain>
    </source>
</reference>
<name>A0A2T1E9T8_9CYAN</name>
<dbReference type="InterPro" id="IPR027417">
    <property type="entry name" value="P-loop_NTPase"/>
</dbReference>
<gene>
    <name evidence="2" type="ORF">C7B82_11500</name>
</gene>
<organism evidence="2 3">
    <name type="scientific">Stenomitos frigidus ULC18</name>
    <dbReference type="NCBI Taxonomy" id="2107698"/>
    <lineage>
        <taxon>Bacteria</taxon>
        <taxon>Bacillati</taxon>
        <taxon>Cyanobacteriota</taxon>
        <taxon>Cyanophyceae</taxon>
        <taxon>Leptolyngbyales</taxon>
        <taxon>Leptolyngbyaceae</taxon>
        <taxon>Stenomitos</taxon>
    </lineage>
</organism>
<reference evidence="3" key="1">
    <citation type="submission" date="2018-02" db="EMBL/GenBank/DDBJ databases">
        <authorList>
            <person name="Moore K."/>
            <person name="Momper L."/>
        </authorList>
    </citation>
    <scope>NUCLEOTIDE SEQUENCE [LARGE SCALE GENOMIC DNA]</scope>
    <source>
        <strain evidence="3">ULC18</strain>
    </source>
</reference>
<dbReference type="SUPFAM" id="SSF52200">
    <property type="entry name" value="Toll/Interleukin receptor TIR domain"/>
    <property type="match status" value="1"/>
</dbReference>
<dbReference type="PROSITE" id="PS50104">
    <property type="entry name" value="TIR"/>
    <property type="match status" value="1"/>
</dbReference>
<keyword evidence="2" id="KW-0675">Receptor</keyword>
<accession>A0A2T1E9T8</accession>
<dbReference type="Pfam" id="PF13676">
    <property type="entry name" value="TIR_2"/>
    <property type="match status" value="1"/>
</dbReference>
<dbReference type="EMBL" id="PVWK01000062">
    <property type="protein sequence ID" value="PSB29474.1"/>
    <property type="molecule type" value="Genomic_DNA"/>
</dbReference>
<comment type="caution">
    <text evidence="2">The sequence shown here is derived from an EMBL/GenBank/DDBJ whole genome shotgun (WGS) entry which is preliminary data.</text>
</comment>
<dbReference type="SUPFAM" id="SSF52540">
    <property type="entry name" value="P-loop containing nucleoside triphosphate hydrolases"/>
    <property type="match status" value="1"/>
</dbReference>
<dbReference type="Gene3D" id="3.40.50.300">
    <property type="entry name" value="P-loop containing nucleotide triphosphate hydrolases"/>
    <property type="match status" value="1"/>
</dbReference>
<dbReference type="Gene3D" id="3.40.50.10140">
    <property type="entry name" value="Toll/interleukin-1 receptor homology (TIR) domain"/>
    <property type="match status" value="1"/>
</dbReference>
<dbReference type="Proteomes" id="UP000239576">
    <property type="component" value="Unassembled WGS sequence"/>
</dbReference>